<dbReference type="PANTHER" id="PTHR10806">
    <property type="entry name" value="SIGNAL PEPTIDASE COMPLEX CATALYTIC SUBUNIT SEC11"/>
    <property type="match status" value="1"/>
</dbReference>
<name>A0ABV0ELN7_9ENTE</name>
<keyword evidence="3 12" id="KW-0812">Transmembrane</keyword>
<evidence type="ECO:0000256" key="11">
    <source>
        <dbReference type="NCBIfam" id="TIGR02228"/>
    </source>
</evidence>
<dbReference type="SUPFAM" id="SSF51306">
    <property type="entry name" value="LexA/Signal peptidase"/>
    <property type="match status" value="1"/>
</dbReference>
<keyword evidence="5" id="KW-0256">Endoplasmic reticulum</keyword>
<keyword evidence="15" id="KW-1185">Reference proteome</keyword>
<keyword evidence="8 12" id="KW-0472">Membrane</keyword>
<evidence type="ECO:0000313" key="14">
    <source>
        <dbReference type="EMBL" id="MEO1768354.1"/>
    </source>
</evidence>
<dbReference type="InterPro" id="IPR001733">
    <property type="entry name" value="Peptidase_S26B"/>
</dbReference>
<evidence type="ECO:0000256" key="6">
    <source>
        <dbReference type="ARBA" id="ARBA00022968"/>
    </source>
</evidence>
<evidence type="ECO:0000313" key="15">
    <source>
        <dbReference type="Proteomes" id="UP000664357"/>
    </source>
</evidence>
<comment type="caution">
    <text evidence="14">The sequence shown here is derived from an EMBL/GenBank/DDBJ whole genome shotgun (WGS) entry which is preliminary data.</text>
</comment>
<reference evidence="14 15" key="2">
    <citation type="submission" date="2024-02" db="EMBL/GenBank/DDBJ databases">
        <title>The Genome Sequence of Enterococcus sp. DIV0159.</title>
        <authorList>
            <person name="Earl A."/>
            <person name="Manson A."/>
            <person name="Gilmore M."/>
            <person name="Sanders J."/>
            <person name="Shea T."/>
            <person name="Howe W."/>
            <person name="Livny J."/>
            <person name="Cuomo C."/>
            <person name="Neafsey D."/>
            <person name="Birren B."/>
        </authorList>
    </citation>
    <scope>NUCLEOTIDE SEQUENCE [LARGE SCALE GENOMIC DNA]</scope>
    <source>
        <strain evidence="14 15">665A</strain>
    </source>
</reference>
<keyword evidence="6" id="KW-0735">Signal-anchor</keyword>
<comment type="subcellular location">
    <subcellularLocation>
        <location evidence="1">Endoplasmic reticulum membrane</location>
        <topology evidence="1">Single-pass type II membrane protein</topology>
    </subcellularLocation>
</comment>
<evidence type="ECO:0000256" key="4">
    <source>
        <dbReference type="ARBA" id="ARBA00022801"/>
    </source>
</evidence>
<feature type="domain" description="Peptidase S24/S26A/S26B/S26C" evidence="13">
    <location>
        <begin position="46"/>
        <end position="124"/>
    </location>
</feature>
<evidence type="ECO:0000256" key="1">
    <source>
        <dbReference type="ARBA" id="ARBA00004648"/>
    </source>
</evidence>
<evidence type="ECO:0000256" key="12">
    <source>
        <dbReference type="SAM" id="Phobius"/>
    </source>
</evidence>
<keyword evidence="7 12" id="KW-1133">Transmembrane helix</keyword>
<dbReference type="Proteomes" id="UP000664357">
    <property type="component" value="Unassembled WGS sequence"/>
</dbReference>
<evidence type="ECO:0000256" key="9">
    <source>
        <dbReference type="ARBA" id="ARBA00033305"/>
    </source>
</evidence>
<dbReference type="InterPro" id="IPR019756">
    <property type="entry name" value="Pept_S26A_signal_pept_1_Ser-AS"/>
</dbReference>
<dbReference type="PANTHER" id="PTHR10806:SF6">
    <property type="entry name" value="SIGNAL PEPTIDASE COMPLEX CATALYTIC SUBUNIT SEC11"/>
    <property type="match status" value="1"/>
</dbReference>
<keyword evidence="2" id="KW-0645">Protease</keyword>
<feature type="transmembrane region" description="Helical" evidence="12">
    <location>
        <begin position="129"/>
        <end position="156"/>
    </location>
</feature>
<accession>A0ABV0ELN7</accession>
<comment type="function">
    <text evidence="10">Catalytic component of the signal peptidase complex (SPC) which catalyzes the cleavage of N-terminal signal sequences from nascent proteins as they are translocated into the lumen of the endoplasmic reticulum. Specifically cleaves N-terminal signal peptides that contain a hydrophobic alpha-helix (h-region) shorter than 18-20 amino acids.</text>
</comment>
<dbReference type="EC" id="3.4.21.89" evidence="11"/>
<dbReference type="EMBL" id="JAFREL020000001">
    <property type="protein sequence ID" value="MEO1768354.1"/>
    <property type="molecule type" value="Genomic_DNA"/>
</dbReference>
<evidence type="ECO:0000256" key="5">
    <source>
        <dbReference type="ARBA" id="ARBA00022824"/>
    </source>
</evidence>
<dbReference type="CDD" id="cd06530">
    <property type="entry name" value="S26_SPase_I"/>
    <property type="match status" value="1"/>
</dbReference>
<evidence type="ECO:0000256" key="2">
    <source>
        <dbReference type="ARBA" id="ARBA00022670"/>
    </source>
</evidence>
<evidence type="ECO:0000259" key="13">
    <source>
        <dbReference type="Pfam" id="PF00717"/>
    </source>
</evidence>
<evidence type="ECO:0000256" key="8">
    <source>
        <dbReference type="ARBA" id="ARBA00023136"/>
    </source>
</evidence>
<dbReference type="PRINTS" id="PR00728">
    <property type="entry name" value="SIGNALPTASE"/>
</dbReference>
<proteinExistence type="predicted"/>
<protein>
    <recommendedName>
        <fullName evidence="9 11">Signal peptidase I</fullName>
        <ecNumber evidence="11">3.4.21.89</ecNumber>
    </recommendedName>
</protein>
<dbReference type="Pfam" id="PF00717">
    <property type="entry name" value="Peptidase_S24"/>
    <property type="match status" value="1"/>
</dbReference>
<dbReference type="InterPro" id="IPR019533">
    <property type="entry name" value="Peptidase_S26"/>
</dbReference>
<organism evidence="14 15">
    <name type="scientific">Candidatus Enterococcus ferrettii</name>
    <dbReference type="NCBI Taxonomy" id="2815324"/>
    <lineage>
        <taxon>Bacteria</taxon>
        <taxon>Bacillati</taxon>
        <taxon>Bacillota</taxon>
        <taxon>Bacilli</taxon>
        <taxon>Lactobacillales</taxon>
        <taxon>Enterococcaceae</taxon>
        <taxon>Enterococcus</taxon>
    </lineage>
</organism>
<evidence type="ECO:0000256" key="3">
    <source>
        <dbReference type="ARBA" id="ARBA00022692"/>
    </source>
</evidence>
<dbReference type="RefSeq" id="WP_207704147.1">
    <property type="nucleotide sequence ID" value="NZ_JAFREL020000001.1"/>
</dbReference>
<keyword evidence="4" id="KW-0378">Hydrolase</keyword>
<evidence type="ECO:0000256" key="10">
    <source>
        <dbReference type="ARBA" id="ARBA00045533"/>
    </source>
</evidence>
<dbReference type="Gene3D" id="2.10.109.10">
    <property type="entry name" value="Umud Fragment, subunit A"/>
    <property type="match status" value="1"/>
</dbReference>
<dbReference type="InterPro" id="IPR036286">
    <property type="entry name" value="LexA/Signal_pep-like_sf"/>
</dbReference>
<gene>
    <name evidence="14" type="ORF">JZO67_000265</name>
</gene>
<evidence type="ECO:0000256" key="7">
    <source>
        <dbReference type="ARBA" id="ARBA00022989"/>
    </source>
</evidence>
<sequence length="161" mass="18281">MKTIVNGLKNLMIVFLLLILTFNLYSLYQSKSNDSRFPMILGYGYAVVASGSMKPTLSQGDLVIVHEETDYEKDDIITFIQEGDNRTTTHRVIEREAKHFITQGDANNAEDQPIVDEQIFGKVVVTLPLIGYIIQFVRSPAGLLVSISLFFLLFYLDTRRK</sequence>
<dbReference type="InterPro" id="IPR015927">
    <property type="entry name" value="Peptidase_S24_S26A/B/C"/>
</dbReference>
<feature type="transmembrane region" description="Helical" evidence="12">
    <location>
        <begin position="7"/>
        <end position="28"/>
    </location>
</feature>
<dbReference type="NCBIfam" id="TIGR02228">
    <property type="entry name" value="sigpep_I_arch"/>
    <property type="match status" value="1"/>
</dbReference>
<reference evidence="14 15" key="1">
    <citation type="submission" date="2021-03" db="EMBL/GenBank/DDBJ databases">
        <authorList>
            <person name="Gilmore M.S."/>
            <person name="Schwartzman J."/>
            <person name="Van Tyne D."/>
            <person name="Martin M."/>
            <person name="Earl A.M."/>
            <person name="Manson A.L."/>
            <person name="Straub T."/>
            <person name="Salamzade R."/>
            <person name="Saavedra J."/>
            <person name="Lebreton F."/>
            <person name="Prichula J."/>
            <person name="Schaufler K."/>
            <person name="Gaca A."/>
            <person name="Sgardioli B."/>
            <person name="Wagenaar J."/>
            <person name="Strong T."/>
        </authorList>
    </citation>
    <scope>NUCLEOTIDE SEQUENCE [LARGE SCALE GENOMIC DNA]</scope>
    <source>
        <strain evidence="14 15">665A</strain>
    </source>
</reference>
<dbReference type="PROSITE" id="PS00501">
    <property type="entry name" value="SPASE_I_1"/>
    <property type="match status" value="1"/>
</dbReference>